<dbReference type="InterPro" id="IPR045600">
    <property type="entry name" value="RelA/SpoT_AH_RIS"/>
</dbReference>
<reference evidence="7" key="1">
    <citation type="submission" date="2015-06" db="EMBL/GenBank/DDBJ databases">
        <authorList>
            <person name="Lim Y.L."/>
            <person name="Ee R."/>
            <person name="Yong D."/>
            <person name="How K.Y."/>
            <person name="Yin W.F."/>
            <person name="Chan K.G."/>
        </authorList>
    </citation>
    <scope>NUCLEOTIDE SEQUENCE [LARGE SCALE GENOMIC DNA]</scope>
    <source>
        <strain evidence="7">DSM 25325</strain>
    </source>
</reference>
<dbReference type="CDD" id="cd05399">
    <property type="entry name" value="NT_Rel-Spo_like"/>
    <property type="match status" value="1"/>
</dbReference>
<dbReference type="PROSITE" id="PS51671">
    <property type="entry name" value="ACT"/>
    <property type="match status" value="1"/>
</dbReference>
<dbReference type="InterPro" id="IPR012675">
    <property type="entry name" value="Beta-grasp_dom_sf"/>
</dbReference>
<keyword evidence="6" id="KW-0378">Hydrolase</keyword>
<dbReference type="Gene3D" id="1.10.3210.10">
    <property type="entry name" value="Hypothetical protein af1432"/>
    <property type="match status" value="1"/>
</dbReference>
<dbReference type="OrthoDB" id="9805041at2"/>
<feature type="domain" description="TGS" evidence="5">
    <location>
        <begin position="439"/>
        <end position="500"/>
    </location>
</feature>
<dbReference type="FunFam" id="1.10.3210.10:FF:000001">
    <property type="entry name" value="GTP pyrophosphokinase RelA"/>
    <property type="match status" value="1"/>
</dbReference>
<proteinExistence type="inferred from homology"/>
<accession>A0A0G3EJM1</accession>
<dbReference type="CDD" id="cd01668">
    <property type="entry name" value="TGS_RSH"/>
    <property type="match status" value="1"/>
</dbReference>
<dbReference type="EMBL" id="CP011568">
    <property type="protein sequence ID" value="AKJ67238.1"/>
    <property type="molecule type" value="Genomic_DNA"/>
</dbReference>
<dbReference type="GO" id="GO:0008893">
    <property type="term" value="F:guanosine-3',5'-bis(diphosphate) 3'-diphosphatase activity"/>
    <property type="evidence" value="ECO:0007669"/>
    <property type="project" value="TreeGrafter"/>
</dbReference>
<evidence type="ECO:0000259" key="3">
    <source>
        <dbReference type="PROSITE" id="PS51671"/>
    </source>
</evidence>
<dbReference type="FunFam" id="3.10.20.30:FF:000002">
    <property type="entry name" value="GTP pyrophosphokinase (RelA/SpoT)"/>
    <property type="match status" value="1"/>
</dbReference>
<feature type="domain" description="HD" evidence="4">
    <location>
        <begin position="98"/>
        <end position="197"/>
    </location>
</feature>
<evidence type="ECO:0000259" key="4">
    <source>
        <dbReference type="PROSITE" id="PS51831"/>
    </source>
</evidence>
<feature type="compositionally biased region" description="Basic and acidic residues" evidence="2">
    <location>
        <begin position="13"/>
        <end position="22"/>
    </location>
</feature>
<dbReference type="AlphaFoldDB" id="A0A0G3EJM1"/>
<dbReference type="GO" id="GO:0005886">
    <property type="term" value="C:plasma membrane"/>
    <property type="evidence" value="ECO:0007669"/>
    <property type="project" value="TreeGrafter"/>
</dbReference>
<dbReference type="GO" id="GO:0042594">
    <property type="term" value="P:response to starvation"/>
    <property type="evidence" value="ECO:0007669"/>
    <property type="project" value="TreeGrafter"/>
</dbReference>
<comment type="similarity">
    <text evidence="1">Belongs to the relA/spoT family.</text>
</comment>
<dbReference type="Pfam" id="PF19296">
    <property type="entry name" value="RelA_AH_RIS"/>
    <property type="match status" value="1"/>
</dbReference>
<dbReference type="PANTHER" id="PTHR21262">
    <property type="entry name" value="GUANOSINE-3',5'-BIS DIPHOSPHATE 3'-PYROPHOSPHOHYDROLASE"/>
    <property type="match status" value="1"/>
</dbReference>
<evidence type="ECO:0000259" key="5">
    <source>
        <dbReference type="PROSITE" id="PS51880"/>
    </source>
</evidence>
<evidence type="ECO:0000313" key="6">
    <source>
        <dbReference type="EMBL" id="AKJ67238.1"/>
    </source>
</evidence>
<dbReference type="InterPro" id="IPR012676">
    <property type="entry name" value="TGS-like"/>
</dbReference>
<dbReference type="CDD" id="cd00077">
    <property type="entry name" value="HDc"/>
    <property type="match status" value="1"/>
</dbReference>
<dbReference type="GO" id="GO:0015969">
    <property type="term" value="P:guanosine tetraphosphate metabolic process"/>
    <property type="evidence" value="ECO:0007669"/>
    <property type="project" value="InterPro"/>
</dbReference>
<name>A0A0G3EJM1_9BURK</name>
<dbReference type="RefSeq" id="WP_047212775.1">
    <property type="nucleotide sequence ID" value="NZ_CP011568.3"/>
</dbReference>
<dbReference type="Gene3D" id="3.30.70.260">
    <property type="match status" value="1"/>
</dbReference>
<dbReference type="PANTHER" id="PTHR21262:SF36">
    <property type="entry name" value="BIFUNCTIONAL (P)PPGPP SYNTHASE_HYDROLASE SPOT"/>
    <property type="match status" value="1"/>
</dbReference>
<dbReference type="InterPro" id="IPR033655">
    <property type="entry name" value="TGS_RelA/SpoT"/>
</dbReference>
<protein>
    <submittedName>
        <fullName evidence="6">Guanosine-3',5'-bis(Diphosphate) 3'-pyrophosphohydrolase</fullName>
    </submittedName>
</protein>
<dbReference type="PROSITE" id="PS51880">
    <property type="entry name" value="TGS"/>
    <property type="match status" value="1"/>
</dbReference>
<evidence type="ECO:0000313" key="7">
    <source>
        <dbReference type="Proteomes" id="UP000036700"/>
    </source>
</evidence>
<feature type="domain" description="ACT" evidence="3">
    <location>
        <begin position="696"/>
        <end position="771"/>
    </location>
</feature>
<dbReference type="Proteomes" id="UP000036700">
    <property type="component" value="Chromosome"/>
</dbReference>
<dbReference type="FunFam" id="3.30.460.10:FF:000001">
    <property type="entry name" value="GTP pyrophosphokinase RelA"/>
    <property type="match status" value="1"/>
</dbReference>
<dbReference type="PROSITE" id="PS51831">
    <property type="entry name" value="HD"/>
    <property type="match status" value="1"/>
</dbReference>
<dbReference type="Gene3D" id="3.30.460.10">
    <property type="entry name" value="Beta Polymerase, domain 2"/>
    <property type="match status" value="1"/>
</dbReference>
<dbReference type="InterPro" id="IPR006674">
    <property type="entry name" value="HD_domain"/>
</dbReference>
<dbReference type="InterPro" id="IPR043519">
    <property type="entry name" value="NT_sf"/>
</dbReference>
<dbReference type="SMART" id="SM00954">
    <property type="entry name" value="RelA_SpoT"/>
    <property type="match status" value="1"/>
</dbReference>
<dbReference type="SMART" id="SM00471">
    <property type="entry name" value="HDc"/>
    <property type="match status" value="1"/>
</dbReference>
<dbReference type="InterPro" id="IPR002912">
    <property type="entry name" value="ACT_dom"/>
</dbReference>
<gene>
    <name evidence="6" type="ORF">ABW99_02325</name>
</gene>
<evidence type="ECO:0000256" key="1">
    <source>
        <dbReference type="RuleBase" id="RU003847"/>
    </source>
</evidence>
<dbReference type="SUPFAM" id="SSF109604">
    <property type="entry name" value="HD-domain/PDEase-like"/>
    <property type="match status" value="1"/>
</dbReference>
<comment type="function">
    <text evidence="1">In eubacteria ppGpp (guanosine 3'-diphosphate 5'-diphosphate) is a mediator of the stringent response that coordinates a variety of cellular activities in response to changes in nutritional abundance.</text>
</comment>
<feature type="region of interest" description="Disordered" evidence="2">
    <location>
        <begin position="1"/>
        <end position="24"/>
    </location>
</feature>
<dbReference type="GO" id="GO:0015949">
    <property type="term" value="P:nucleobase-containing small molecule interconversion"/>
    <property type="evidence" value="ECO:0007669"/>
    <property type="project" value="UniProtKB-ARBA"/>
</dbReference>
<dbReference type="InterPro" id="IPR004811">
    <property type="entry name" value="RelA/Spo_fam"/>
</dbReference>
<dbReference type="Gene3D" id="3.10.20.30">
    <property type="match status" value="1"/>
</dbReference>
<dbReference type="InterPro" id="IPR004095">
    <property type="entry name" value="TGS"/>
</dbReference>
<dbReference type="Pfam" id="PF13328">
    <property type="entry name" value="HD_4"/>
    <property type="match status" value="1"/>
</dbReference>
<dbReference type="SUPFAM" id="SSF81271">
    <property type="entry name" value="TGS-like"/>
    <property type="match status" value="1"/>
</dbReference>
<dbReference type="Pfam" id="PF04607">
    <property type="entry name" value="RelA_SpoT"/>
    <property type="match status" value="1"/>
</dbReference>
<dbReference type="KEGG" id="ptx:ABW99_02325"/>
<sequence>MSTAKSPAPDIAPVEKKKKSESSTRQYIDALLEQSYRHLFGPTATPEQPRKPEVVSIARLKGLLSAYLKSSDLAQIKEAFHFSDEAHLGQYRQSGQPYITHPVAVAEICAEWKLDPQSVMAALLHDVMEDQGVTKAELAERFGPKVAELVDGLSKLDKMEFRSREEAQAESFRKMLLAMARDVRVILVKLADRLHNMRTLGVTAMEKRRRVARETLDIYAPIANRLGLNNTYRELQDLSFANYYPRRYATLDKAVKAARGNRREVVGKILDAVQKSLKEGGVKAEVYGREKTLYSIYNKMRDKQLSFSQVLDVYGFRVVVDANVQCYMALGILHGLYKPVPGKFKDYIAIPKLNGYQSLHTTLVGPFGTPIEFQIRTRRMHQIAEAGVAAHWLYKNGGADMNDVQKHAHQWLQSLLDIQSETGDSTEFLEHVKIDLFPDAVYVFTPKARILALPRGATALDFAYAVHSDLGNQCVAVKVNNELLPLRTELKNGDIVEVITAPYSKPNPAWLGFVRTGKARSAIRHYLKTMRFGESVQLGERLVEQALKSYGLNAAEISQEIWDKLAQWTGNKDRQEIFADIGLGRRVAAVMAKRLAVLISGKDGENETLDEAEALRLEEAVSAPVLITGTEGMSVQFAPCCRPIPGDNIMGYIGIGMGMAIHTTDCRVARRIHRKDPTRWIDVAWSPQPGRLFDVAVKILVRHNRGVFARVAADITASDANIVHIAMDDVMPQESAQLRFIIQVSDRVHLANVMRRVRTNPDVIRVARERPGERHQDELHAAHAMRVTRDRGGEY</sequence>
<dbReference type="Pfam" id="PF13291">
    <property type="entry name" value="ACT_4"/>
    <property type="match status" value="1"/>
</dbReference>
<dbReference type="SUPFAM" id="SSF81301">
    <property type="entry name" value="Nucleotidyltransferase"/>
    <property type="match status" value="1"/>
</dbReference>
<dbReference type="STRING" id="445709.ABW99_02325"/>
<evidence type="ECO:0000256" key="2">
    <source>
        <dbReference type="SAM" id="MobiDB-lite"/>
    </source>
</evidence>
<dbReference type="InterPro" id="IPR003607">
    <property type="entry name" value="HD/PDEase_dom"/>
</dbReference>
<dbReference type="NCBIfam" id="TIGR00691">
    <property type="entry name" value="spoT_relA"/>
    <property type="match status" value="1"/>
</dbReference>
<organism evidence="6 7">
    <name type="scientific">Pandoraea thiooxydans</name>
    <dbReference type="NCBI Taxonomy" id="445709"/>
    <lineage>
        <taxon>Bacteria</taxon>
        <taxon>Pseudomonadati</taxon>
        <taxon>Pseudomonadota</taxon>
        <taxon>Betaproteobacteria</taxon>
        <taxon>Burkholderiales</taxon>
        <taxon>Burkholderiaceae</taxon>
        <taxon>Pandoraea</taxon>
    </lineage>
</organism>
<dbReference type="GO" id="GO:0008728">
    <property type="term" value="F:GTP diphosphokinase activity"/>
    <property type="evidence" value="ECO:0007669"/>
    <property type="project" value="TreeGrafter"/>
</dbReference>
<dbReference type="PATRIC" id="fig|445709.3.peg.505"/>
<dbReference type="Pfam" id="PF02824">
    <property type="entry name" value="TGS"/>
    <property type="match status" value="1"/>
</dbReference>
<keyword evidence="7" id="KW-1185">Reference proteome</keyword>
<dbReference type="CDD" id="cd04876">
    <property type="entry name" value="ACT_RelA-SpoT"/>
    <property type="match status" value="1"/>
</dbReference>
<dbReference type="InterPro" id="IPR007685">
    <property type="entry name" value="RelA_SpoT"/>
</dbReference>